<feature type="binding site" evidence="9">
    <location>
        <position position="217"/>
    </location>
    <ligand>
        <name>D-dopa</name>
        <dbReference type="ChEBI" id="CHEBI:149689"/>
    </ligand>
</feature>
<evidence type="ECO:0000256" key="5">
    <source>
        <dbReference type="ARBA" id="ARBA00023002"/>
    </source>
</evidence>
<comment type="catalytic activity">
    <reaction evidence="8">
        <text>a D-alpha-amino acid + O2 + H2O = a 2-oxocarboxylate + H2O2 + NH4(+)</text>
        <dbReference type="Rhea" id="RHEA:21816"/>
        <dbReference type="ChEBI" id="CHEBI:15377"/>
        <dbReference type="ChEBI" id="CHEBI:15379"/>
        <dbReference type="ChEBI" id="CHEBI:16240"/>
        <dbReference type="ChEBI" id="CHEBI:28938"/>
        <dbReference type="ChEBI" id="CHEBI:35179"/>
        <dbReference type="ChEBI" id="CHEBI:59871"/>
        <dbReference type="EC" id="1.4.3.3"/>
    </reaction>
    <physiologicalReaction direction="left-to-right" evidence="8">
        <dbReference type="Rhea" id="RHEA:21817"/>
    </physiologicalReaction>
</comment>
<evidence type="ECO:0000259" key="10">
    <source>
        <dbReference type="Pfam" id="PF01266"/>
    </source>
</evidence>
<evidence type="ECO:0000256" key="4">
    <source>
        <dbReference type="ARBA" id="ARBA00022827"/>
    </source>
</evidence>
<comment type="similarity">
    <text evidence="2">Belongs to the DAMOX/DASOX family.</text>
</comment>
<dbReference type="EC" id="1.4.3.3" evidence="6"/>
<proteinExistence type="inferred from homology"/>
<evidence type="ECO:0000256" key="6">
    <source>
        <dbReference type="ARBA" id="ARBA00039101"/>
    </source>
</evidence>
<keyword evidence="5" id="KW-0560">Oxidoreductase</keyword>
<dbReference type="OrthoDB" id="246701at2"/>
<feature type="domain" description="FAD dependent oxidoreductase" evidence="10">
    <location>
        <begin position="6"/>
        <end position="310"/>
    </location>
</feature>
<evidence type="ECO:0000256" key="7">
    <source>
        <dbReference type="ARBA" id="ARBA00039751"/>
    </source>
</evidence>
<dbReference type="PANTHER" id="PTHR11530">
    <property type="entry name" value="D-AMINO ACID OXIDASE"/>
    <property type="match status" value="1"/>
</dbReference>
<dbReference type="Gene3D" id="3.30.9.10">
    <property type="entry name" value="D-Amino Acid Oxidase, subunit A, domain 2"/>
    <property type="match status" value="1"/>
</dbReference>
<dbReference type="GO" id="GO:0071949">
    <property type="term" value="F:FAD binding"/>
    <property type="evidence" value="ECO:0007669"/>
    <property type="project" value="InterPro"/>
</dbReference>
<gene>
    <name evidence="11" type="primary">aao</name>
    <name evidence="11" type="ORF">Amac_098880</name>
</gene>
<dbReference type="PIRSF" id="PIRSF000189">
    <property type="entry name" value="D-aa_oxidase"/>
    <property type="match status" value="1"/>
</dbReference>
<dbReference type="Gene3D" id="3.40.50.720">
    <property type="entry name" value="NAD(P)-binding Rossmann-like Domain"/>
    <property type="match status" value="1"/>
</dbReference>
<protein>
    <recommendedName>
        <fullName evidence="7">D-amino-acid oxidase</fullName>
        <ecNumber evidence="6">1.4.3.3</ecNumber>
    </recommendedName>
</protein>
<sequence>MADRADVIVVGGGVIGLTTAVCLAESGLRVKVWGSLFRERTTSAVAGAMIGGPVFSEPLASTVRWQRASMDEFTELAKDPGTGSRVARGRLVSRLGNSIPPWATELPGFRPCTPDESAGFPVAFWITSPLVDMPVYLDYLIDRLIAAGGDIEVRTVSSLAEPAAAAPVVVNCTGVGAAALANDNQVHPIRGQHVVVENPGLDDFFYEGGVETDWTCYMPHASRVVLGGNATPGNWSLTPDDTETQAILARCIAIDPRLATAKILAVEVGLRPGRPTIRLEPDPTNPHLIHCYGHAGTGVSMSWGCAREITTLLTNP</sequence>
<dbReference type="EMBL" id="BLAE01000097">
    <property type="protein sequence ID" value="GES16290.1"/>
    <property type="molecule type" value="Genomic_DNA"/>
</dbReference>
<comment type="caution">
    <text evidence="11">The sequence shown here is derived from an EMBL/GenBank/DDBJ whole genome shotgun (WGS) entry which is preliminary data.</text>
</comment>
<keyword evidence="12" id="KW-1185">Reference proteome</keyword>
<evidence type="ECO:0000256" key="9">
    <source>
        <dbReference type="PIRSR" id="PIRSR000189-1"/>
    </source>
</evidence>
<dbReference type="GO" id="GO:0003884">
    <property type="term" value="F:D-amino-acid oxidase activity"/>
    <property type="evidence" value="ECO:0007669"/>
    <property type="project" value="UniProtKB-EC"/>
</dbReference>
<keyword evidence="4 9" id="KW-0274">FAD</keyword>
<evidence type="ECO:0000313" key="12">
    <source>
        <dbReference type="Proteomes" id="UP000331127"/>
    </source>
</evidence>
<accession>A0A5M3X5D6</accession>
<dbReference type="InterPro" id="IPR023209">
    <property type="entry name" value="DAO"/>
</dbReference>
<evidence type="ECO:0000256" key="3">
    <source>
        <dbReference type="ARBA" id="ARBA00022630"/>
    </source>
</evidence>
<dbReference type="SUPFAM" id="SSF51971">
    <property type="entry name" value="Nucleotide-binding domain"/>
    <property type="match status" value="1"/>
</dbReference>
<feature type="binding site" evidence="9">
    <location>
        <position position="296"/>
    </location>
    <ligand>
        <name>D-dopa</name>
        <dbReference type="ChEBI" id="CHEBI:149689"/>
    </ligand>
</feature>
<evidence type="ECO:0000256" key="1">
    <source>
        <dbReference type="ARBA" id="ARBA00001974"/>
    </source>
</evidence>
<dbReference type="GO" id="GO:0005737">
    <property type="term" value="C:cytoplasm"/>
    <property type="evidence" value="ECO:0007669"/>
    <property type="project" value="TreeGrafter"/>
</dbReference>
<dbReference type="AlphaFoldDB" id="A0A5M3X5D6"/>
<evidence type="ECO:0000256" key="2">
    <source>
        <dbReference type="ARBA" id="ARBA00006730"/>
    </source>
</evidence>
<feature type="binding site" evidence="9">
    <location>
        <position position="271"/>
    </location>
    <ligand>
        <name>D-dopa</name>
        <dbReference type="ChEBI" id="CHEBI:149689"/>
    </ligand>
</feature>
<feature type="binding site" evidence="9">
    <location>
        <begin position="42"/>
        <end position="43"/>
    </location>
    <ligand>
        <name>FAD</name>
        <dbReference type="ChEBI" id="CHEBI:57692"/>
    </ligand>
</feature>
<dbReference type="InterPro" id="IPR006076">
    <property type="entry name" value="FAD-dep_OxRdtase"/>
</dbReference>
<feature type="binding site" evidence="9">
    <location>
        <position position="173"/>
    </location>
    <ligand>
        <name>FAD</name>
        <dbReference type="ChEBI" id="CHEBI:57692"/>
    </ligand>
</feature>
<dbReference type="PANTHER" id="PTHR11530:SF11">
    <property type="entry name" value="D-ASPARTATE OXIDASE"/>
    <property type="match status" value="1"/>
</dbReference>
<evidence type="ECO:0000256" key="8">
    <source>
        <dbReference type="ARBA" id="ARBA00049547"/>
    </source>
</evidence>
<comment type="cofactor">
    <cofactor evidence="1 9">
        <name>FAD</name>
        <dbReference type="ChEBI" id="CHEBI:57692"/>
    </cofactor>
</comment>
<evidence type="ECO:0000313" key="11">
    <source>
        <dbReference type="EMBL" id="GES16290.1"/>
    </source>
</evidence>
<dbReference type="RefSeq" id="WP_155361327.1">
    <property type="nucleotide sequence ID" value="NZ_BLAE01000097.1"/>
</dbReference>
<reference evidence="11 12" key="1">
    <citation type="submission" date="2019-10" db="EMBL/GenBank/DDBJ databases">
        <title>Whole genome shotgun sequence of Acrocarpospora macrocephala NBRC 16266.</title>
        <authorList>
            <person name="Ichikawa N."/>
            <person name="Kimura A."/>
            <person name="Kitahashi Y."/>
            <person name="Komaki H."/>
            <person name="Oguchi A."/>
        </authorList>
    </citation>
    <scope>NUCLEOTIDE SEQUENCE [LARGE SCALE GENOMIC DNA]</scope>
    <source>
        <strain evidence="11 12">NBRC 16266</strain>
    </source>
</reference>
<dbReference type="Proteomes" id="UP000331127">
    <property type="component" value="Unassembled WGS sequence"/>
</dbReference>
<organism evidence="11 12">
    <name type="scientific">Acrocarpospora macrocephala</name>
    <dbReference type="NCBI Taxonomy" id="150177"/>
    <lineage>
        <taxon>Bacteria</taxon>
        <taxon>Bacillati</taxon>
        <taxon>Actinomycetota</taxon>
        <taxon>Actinomycetes</taxon>
        <taxon>Streptosporangiales</taxon>
        <taxon>Streptosporangiaceae</taxon>
        <taxon>Acrocarpospora</taxon>
    </lineage>
</organism>
<name>A0A5M3X5D6_9ACTN</name>
<dbReference type="SUPFAM" id="SSF54373">
    <property type="entry name" value="FAD-linked reductases, C-terminal domain"/>
    <property type="match status" value="1"/>
</dbReference>
<keyword evidence="3" id="KW-0285">Flavoprotein</keyword>
<dbReference type="GO" id="GO:0019478">
    <property type="term" value="P:D-amino acid catabolic process"/>
    <property type="evidence" value="ECO:0007669"/>
    <property type="project" value="TreeGrafter"/>
</dbReference>
<feature type="binding site" evidence="9">
    <location>
        <position position="156"/>
    </location>
    <ligand>
        <name>FAD</name>
        <dbReference type="ChEBI" id="CHEBI:57692"/>
    </ligand>
</feature>
<dbReference type="Pfam" id="PF01266">
    <property type="entry name" value="DAO"/>
    <property type="match status" value="1"/>
</dbReference>